<comment type="similarity">
    <text evidence="1">Belongs to the UPF0337 (CsbD) family.</text>
</comment>
<dbReference type="AlphaFoldDB" id="A0A917A5R5"/>
<dbReference type="OrthoDB" id="1632173at2"/>
<dbReference type="InterPro" id="IPR008462">
    <property type="entry name" value="CsbD"/>
</dbReference>
<dbReference type="SUPFAM" id="SSF69047">
    <property type="entry name" value="Hypothetical protein YjbJ"/>
    <property type="match status" value="1"/>
</dbReference>
<evidence type="ECO:0000313" key="4">
    <source>
        <dbReference type="Proteomes" id="UP000660801"/>
    </source>
</evidence>
<accession>A0A917A5R5</accession>
<evidence type="ECO:0000313" key="3">
    <source>
        <dbReference type="EMBL" id="GGE29477.1"/>
    </source>
</evidence>
<organism evidence="3 4">
    <name type="scientific">Streptococcus himalayensis</name>
    <dbReference type="NCBI Taxonomy" id="1888195"/>
    <lineage>
        <taxon>Bacteria</taxon>
        <taxon>Bacillati</taxon>
        <taxon>Bacillota</taxon>
        <taxon>Bacilli</taxon>
        <taxon>Lactobacillales</taxon>
        <taxon>Streptococcaceae</taxon>
        <taxon>Streptococcus</taxon>
    </lineage>
</organism>
<dbReference type="EMBL" id="BMJN01000010">
    <property type="protein sequence ID" value="GGE29477.1"/>
    <property type="molecule type" value="Genomic_DNA"/>
</dbReference>
<dbReference type="InterPro" id="IPR036629">
    <property type="entry name" value="YjbJ_sf"/>
</dbReference>
<dbReference type="Proteomes" id="UP000660801">
    <property type="component" value="Unassembled WGS sequence"/>
</dbReference>
<name>A0A917A5R5_9STRE</name>
<dbReference type="Gene3D" id="1.10.1470.10">
    <property type="entry name" value="YjbJ"/>
    <property type="match status" value="1"/>
</dbReference>
<gene>
    <name evidence="3" type="ORF">GCM10011510_08470</name>
</gene>
<reference evidence="3" key="1">
    <citation type="journal article" date="2014" name="Int. J. Syst. Evol. Microbiol.">
        <title>Complete genome sequence of Corynebacterium casei LMG S-19264T (=DSM 44701T), isolated from a smear-ripened cheese.</title>
        <authorList>
            <consortium name="US DOE Joint Genome Institute (JGI-PGF)"/>
            <person name="Walter F."/>
            <person name="Albersmeier A."/>
            <person name="Kalinowski J."/>
            <person name="Ruckert C."/>
        </authorList>
    </citation>
    <scope>NUCLEOTIDE SEQUENCE</scope>
    <source>
        <strain evidence="3">CGMCC 1.15533</strain>
    </source>
</reference>
<keyword evidence="4" id="KW-1185">Reference proteome</keyword>
<feature type="domain" description="CsbD-like" evidence="2">
    <location>
        <begin position="4"/>
        <end position="51"/>
    </location>
</feature>
<dbReference type="RefSeq" id="WP_068993838.1">
    <property type="nucleotide sequence ID" value="NZ_BMJN01000010.1"/>
</dbReference>
<dbReference type="Pfam" id="PF05532">
    <property type="entry name" value="CsbD"/>
    <property type="match status" value="1"/>
</dbReference>
<reference evidence="3" key="2">
    <citation type="submission" date="2020-09" db="EMBL/GenBank/DDBJ databases">
        <authorList>
            <person name="Sun Q."/>
            <person name="Zhou Y."/>
        </authorList>
    </citation>
    <scope>NUCLEOTIDE SEQUENCE</scope>
    <source>
        <strain evidence="3">CGMCC 1.15533</strain>
    </source>
</reference>
<comment type="caution">
    <text evidence="3">The sequence shown here is derived from an EMBL/GenBank/DDBJ whole genome shotgun (WGS) entry which is preliminary data.</text>
</comment>
<evidence type="ECO:0000256" key="1">
    <source>
        <dbReference type="ARBA" id="ARBA00009129"/>
    </source>
</evidence>
<proteinExistence type="inferred from homology"/>
<sequence>MSLNLDELAGGLKEQAGKLVGDKKTEVEGAVEKVAAEAKELAGDATDKAKELVEDAKGAVEGAVEGLKNVFGK</sequence>
<evidence type="ECO:0000259" key="2">
    <source>
        <dbReference type="Pfam" id="PF05532"/>
    </source>
</evidence>
<protein>
    <submittedName>
        <fullName evidence="3">CsbD family protein</fullName>
    </submittedName>
</protein>